<dbReference type="CDD" id="cd00009">
    <property type="entry name" value="AAA"/>
    <property type="match status" value="1"/>
</dbReference>
<comment type="caution">
    <text evidence="2">The sequence shown here is derived from an EMBL/GenBank/DDBJ whole genome shotgun (WGS) entry which is preliminary data.</text>
</comment>
<evidence type="ECO:0000313" key="2">
    <source>
        <dbReference type="EMBL" id="RRJ29980.1"/>
    </source>
</evidence>
<dbReference type="InterPro" id="IPR052934">
    <property type="entry name" value="Methyl-DNA_Rec/Restrict_Enz"/>
</dbReference>
<protein>
    <submittedName>
        <fullName evidence="2">AAA family ATPase</fullName>
    </submittedName>
</protein>
<dbReference type="OrthoDB" id="9837at2157"/>
<dbReference type="InterPro" id="IPR011704">
    <property type="entry name" value="ATPase_dyneun-rel_AAA"/>
</dbReference>
<gene>
    <name evidence="2" type="ORF">EIK79_11595</name>
</gene>
<dbReference type="GO" id="GO:0005524">
    <property type="term" value="F:ATP binding"/>
    <property type="evidence" value="ECO:0007669"/>
    <property type="project" value="InterPro"/>
</dbReference>
<dbReference type="EMBL" id="RRCH01000024">
    <property type="protein sequence ID" value="RRJ29980.1"/>
    <property type="molecule type" value="Genomic_DNA"/>
</dbReference>
<dbReference type="InterPro" id="IPR027417">
    <property type="entry name" value="P-loop_NTPase"/>
</dbReference>
<evidence type="ECO:0000259" key="1">
    <source>
        <dbReference type="SMART" id="SM00382"/>
    </source>
</evidence>
<dbReference type="AlphaFoldDB" id="A0A3P3RBB8"/>
<dbReference type="PANTHER" id="PTHR37291:SF1">
    <property type="entry name" value="TYPE IV METHYL-DIRECTED RESTRICTION ENZYME ECOKMCRB SUBUNIT"/>
    <property type="match status" value="1"/>
</dbReference>
<dbReference type="InterPro" id="IPR003593">
    <property type="entry name" value="AAA+_ATPase"/>
</dbReference>
<dbReference type="PANTHER" id="PTHR37291">
    <property type="entry name" value="5-METHYLCYTOSINE-SPECIFIC RESTRICTION ENZYME B"/>
    <property type="match status" value="1"/>
</dbReference>
<dbReference type="GO" id="GO:0016887">
    <property type="term" value="F:ATP hydrolysis activity"/>
    <property type="evidence" value="ECO:0007669"/>
    <property type="project" value="InterPro"/>
</dbReference>
<dbReference type="Proteomes" id="UP000282322">
    <property type="component" value="Unassembled WGS sequence"/>
</dbReference>
<reference evidence="2 3" key="1">
    <citation type="submission" date="2018-11" db="EMBL/GenBank/DDBJ databases">
        <title>Taxonoimc description of Halomarina strain SPP-AMP-1.</title>
        <authorList>
            <person name="Pal Y."/>
            <person name="Srinivasana K."/>
            <person name="Verma A."/>
            <person name="Kumar P."/>
        </authorList>
    </citation>
    <scope>NUCLEOTIDE SEQUENCE [LARGE SCALE GENOMIC DNA]</scope>
    <source>
        <strain evidence="2 3">SPP-AMP-1</strain>
    </source>
</reference>
<dbReference type="Pfam" id="PF07728">
    <property type="entry name" value="AAA_5"/>
    <property type="match status" value="1"/>
</dbReference>
<organism evidence="2 3">
    <name type="scientific">Halocatena pleomorpha</name>
    <dbReference type="NCBI Taxonomy" id="1785090"/>
    <lineage>
        <taxon>Archaea</taxon>
        <taxon>Methanobacteriati</taxon>
        <taxon>Methanobacteriota</taxon>
        <taxon>Stenosarchaea group</taxon>
        <taxon>Halobacteria</taxon>
        <taxon>Halobacteriales</taxon>
        <taxon>Natronomonadaceae</taxon>
        <taxon>Halocatena</taxon>
    </lineage>
</organism>
<dbReference type="SUPFAM" id="SSF52540">
    <property type="entry name" value="P-loop containing nucleoside triphosphate hydrolases"/>
    <property type="match status" value="1"/>
</dbReference>
<dbReference type="Gene3D" id="3.40.50.300">
    <property type="entry name" value="P-loop containing nucleotide triphosphate hydrolases"/>
    <property type="match status" value="1"/>
</dbReference>
<dbReference type="SMART" id="SM00382">
    <property type="entry name" value="AAA"/>
    <property type="match status" value="1"/>
</dbReference>
<feature type="domain" description="AAA+ ATPase" evidence="1">
    <location>
        <begin position="117"/>
        <end position="275"/>
    </location>
</feature>
<name>A0A3P3RBB8_9EURY</name>
<proteinExistence type="predicted"/>
<keyword evidence="3" id="KW-1185">Reference proteome</keyword>
<accession>A0A3P3RBB8</accession>
<evidence type="ECO:0000313" key="3">
    <source>
        <dbReference type="Proteomes" id="UP000282322"/>
    </source>
</evidence>
<sequence>MSRKESPSGYLLEDVKQLNMEITRNKEQAERVIREAADPDVIRYLLNELDDKFGDDPVDILHDEERGIGSIREAILRSGLISHDLKRDIVTRDDDPRDLTVAVPNSIWKNALGALAVGKPVVLYGPTGTGKTTLAKQLAMDTAVGYNIETAAPSWTDQDIIGRIAPDHSNDTVEYVKEPGCVSSAVLKAQSFDENWGLIIDELTRADISRIFGPLYTAIENRSQTLFETEDNTITLDPRVKIICTMNVSDRTVNELDDAITRRFAMIKVGGYDKDERDILFRKWVGNTIDCPTIDTSRLVDLFHADYEGLNYGQDTGEGIHEFGPMHYRDVVDFLGTVTTTDRDSSSEPGVGVYSDQPARAVGEAFKIYILPRLLNDATFPQIEQLPNHYQRLQEVFEVFDLAPAIDLAEQRYQSEEQRLSGR</sequence>